<evidence type="ECO:0000256" key="1">
    <source>
        <dbReference type="SAM" id="MobiDB-lite"/>
    </source>
</evidence>
<dbReference type="EMBL" id="LT629770">
    <property type="protein sequence ID" value="SDR71867.1"/>
    <property type="molecule type" value="Genomic_DNA"/>
</dbReference>
<proteinExistence type="predicted"/>
<sequence>MNDPIMMYPQPSIPNPLGTTPYMQMSDDQIAQGVEAAGYRIDAAEHTRQALIRERDRRAALRAAGGAR</sequence>
<accession>A0A1H1LBR5</accession>
<name>A0A1H1LBR5_9MICO</name>
<dbReference type="GeneID" id="36299838"/>
<dbReference type="Proteomes" id="UP000182126">
    <property type="component" value="Chromosome I"/>
</dbReference>
<evidence type="ECO:0000313" key="2">
    <source>
        <dbReference type="EMBL" id="SDR71867.1"/>
    </source>
</evidence>
<dbReference type="RefSeq" id="WP_060921031.1">
    <property type="nucleotide sequence ID" value="NZ_LT629770.1"/>
</dbReference>
<evidence type="ECO:0000313" key="3">
    <source>
        <dbReference type="Proteomes" id="UP000182126"/>
    </source>
</evidence>
<feature type="region of interest" description="Disordered" evidence="1">
    <location>
        <begin position="1"/>
        <end position="21"/>
    </location>
</feature>
<reference evidence="2 3" key="1">
    <citation type="submission" date="2016-10" db="EMBL/GenBank/DDBJ databases">
        <authorList>
            <person name="de Groot N.N."/>
        </authorList>
    </citation>
    <scope>NUCLEOTIDE SEQUENCE [LARGE SCALE GENOMIC DNA]</scope>
    <source>
        <strain evidence="2 3">DSM 15019</strain>
    </source>
</reference>
<gene>
    <name evidence="2" type="ORF">SAMN04489809_0064</name>
</gene>
<organism evidence="2 3">
    <name type="scientific">Microbacterium paraoxydans</name>
    <dbReference type="NCBI Taxonomy" id="199592"/>
    <lineage>
        <taxon>Bacteria</taxon>
        <taxon>Bacillati</taxon>
        <taxon>Actinomycetota</taxon>
        <taxon>Actinomycetes</taxon>
        <taxon>Micrococcales</taxon>
        <taxon>Microbacteriaceae</taxon>
        <taxon>Microbacterium</taxon>
    </lineage>
</organism>
<protein>
    <submittedName>
        <fullName evidence="2">Uncharacterized protein</fullName>
    </submittedName>
</protein>
<dbReference type="AlphaFoldDB" id="A0A1H1LBR5"/>